<accession>A0A382PLR3</accession>
<evidence type="ECO:0000313" key="1">
    <source>
        <dbReference type="EMBL" id="SVC73700.1"/>
    </source>
</evidence>
<dbReference type="EMBL" id="UINC01107946">
    <property type="protein sequence ID" value="SVC73700.1"/>
    <property type="molecule type" value="Genomic_DNA"/>
</dbReference>
<proteinExistence type="predicted"/>
<organism evidence="1">
    <name type="scientific">marine metagenome</name>
    <dbReference type="NCBI Taxonomy" id="408172"/>
    <lineage>
        <taxon>unclassified sequences</taxon>
        <taxon>metagenomes</taxon>
        <taxon>ecological metagenomes</taxon>
    </lineage>
</organism>
<sequence length="284" mass="31621">MKRYFILSLFFLIKNSWAIGLQGLIIPQNGQILSTAGTGIAGDIDPALNPAMNTSSHSYMQYSLNTWLGDVKGSHTLFRWGNDIPKQLSIQTWNARDLELWGDSPDESPMGTFGIHYVSSSFSISHHFNTPYRFGLRLQTNYSHLFTETLSGITLDAGATLPLGSSLTLGVVIRNLGYAYENNIRADLPLEGGIGTAVKLPIVKTNILTDLLISRNGSEIRAGFTTDWKWLNLNAGTSISENRNAKAMGFSLNYRNWKINYGIYFHENSTTLGTPVFLDVRRYI</sequence>
<evidence type="ECO:0008006" key="2">
    <source>
        <dbReference type="Google" id="ProtNLM"/>
    </source>
</evidence>
<dbReference type="AlphaFoldDB" id="A0A382PLR3"/>
<protein>
    <recommendedName>
        <fullName evidence="2">DUF5723 domain-containing protein</fullName>
    </recommendedName>
</protein>
<name>A0A382PLR3_9ZZZZ</name>
<reference evidence="1" key="1">
    <citation type="submission" date="2018-05" db="EMBL/GenBank/DDBJ databases">
        <authorList>
            <person name="Lanie J.A."/>
            <person name="Ng W.-L."/>
            <person name="Kazmierczak K.M."/>
            <person name="Andrzejewski T.M."/>
            <person name="Davidsen T.M."/>
            <person name="Wayne K.J."/>
            <person name="Tettelin H."/>
            <person name="Glass J.I."/>
            <person name="Rusch D."/>
            <person name="Podicherti R."/>
            <person name="Tsui H.-C.T."/>
            <person name="Winkler M.E."/>
        </authorList>
    </citation>
    <scope>NUCLEOTIDE SEQUENCE</scope>
</reference>
<gene>
    <name evidence="1" type="ORF">METZ01_LOCUS326554</name>
</gene>